<dbReference type="RefSeq" id="WP_354315003.1">
    <property type="nucleotide sequence ID" value="NZ_JBEPME010000014.1"/>
</dbReference>
<evidence type="ECO:0000313" key="3">
    <source>
        <dbReference type="Proteomes" id="UP001549104"/>
    </source>
</evidence>
<dbReference type="PANTHER" id="PTHR30050:SF8">
    <property type="entry name" value="PRIMOSOMAL PROTEIN DNAI"/>
    <property type="match status" value="1"/>
</dbReference>
<name>A0ABV2KEV5_SPOPS</name>
<organism evidence="2 3">
    <name type="scientific">Sporosarcina psychrophila</name>
    <name type="common">Bacillus psychrophilus</name>
    <dbReference type="NCBI Taxonomy" id="1476"/>
    <lineage>
        <taxon>Bacteria</taxon>
        <taxon>Bacillati</taxon>
        <taxon>Bacillota</taxon>
        <taxon>Bacilli</taxon>
        <taxon>Bacillales</taxon>
        <taxon>Caryophanaceae</taxon>
        <taxon>Sporosarcina</taxon>
    </lineage>
</organism>
<dbReference type="PANTHER" id="PTHR30050">
    <property type="entry name" value="CHROMOSOMAL REPLICATION INITIATOR PROTEIN DNAA"/>
    <property type="match status" value="1"/>
</dbReference>
<accession>A0ABV2KEV5</accession>
<reference evidence="2 3" key="1">
    <citation type="submission" date="2024-06" db="EMBL/GenBank/DDBJ databases">
        <title>Sorghum-associated microbial communities from plants grown in Nebraska, USA.</title>
        <authorList>
            <person name="Schachtman D."/>
        </authorList>
    </citation>
    <scope>NUCLEOTIDE SEQUENCE [LARGE SCALE GENOMIC DNA]</scope>
    <source>
        <strain evidence="2 3">1288</strain>
    </source>
</reference>
<dbReference type="Proteomes" id="UP001549104">
    <property type="component" value="Unassembled WGS sequence"/>
</dbReference>
<comment type="caution">
    <text evidence="2">The sequence shown here is derived from an EMBL/GenBank/DDBJ whole genome shotgun (WGS) entry which is preliminary data.</text>
</comment>
<dbReference type="EMBL" id="JBEPME010000014">
    <property type="protein sequence ID" value="MET3659626.1"/>
    <property type="molecule type" value="Genomic_DNA"/>
</dbReference>
<evidence type="ECO:0000259" key="1">
    <source>
        <dbReference type="Pfam" id="PF01695"/>
    </source>
</evidence>
<sequence length="282" mass="32176">MKSIADVISNLNNKRMGSTSEICFEHKVQANGKEYVKEIKKITFDGEVFCPLCERERTTQELSDEEDLKIKRAMGRRNYNVFHNHNILTDIDLLEASFTSYKATEPEEIANKKKASDVYAKYREGEIFNAWFTGLPGVGKSHLAMSILRNLNEKGEQDKSSLFVSVDEMLLRIRDSFGNKESRYTEHYFVDLLTSVDFLVLDDLGAETGATGTKKQATDFTLRVLYAIANGRQSKSTIVTTNLSKNDLMSMYDSRLVSRLMKNQVRISFENTVDKRLGDMEL</sequence>
<dbReference type="InterPro" id="IPR002611">
    <property type="entry name" value="IstB_ATP-bd"/>
</dbReference>
<dbReference type="SUPFAM" id="SSF52540">
    <property type="entry name" value="P-loop containing nucleoside triphosphate hydrolases"/>
    <property type="match status" value="1"/>
</dbReference>
<proteinExistence type="predicted"/>
<feature type="domain" description="IstB-like ATP-binding" evidence="1">
    <location>
        <begin position="129"/>
        <end position="252"/>
    </location>
</feature>
<dbReference type="Gene3D" id="3.40.50.300">
    <property type="entry name" value="P-loop containing nucleotide triphosphate hydrolases"/>
    <property type="match status" value="1"/>
</dbReference>
<dbReference type="Pfam" id="PF01695">
    <property type="entry name" value="IstB_IS21"/>
    <property type="match status" value="1"/>
</dbReference>
<gene>
    <name evidence="2" type="ORF">ABIC55_004772</name>
</gene>
<dbReference type="CDD" id="cd00009">
    <property type="entry name" value="AAA"/>
    <property type="match status" value="1"/>
</dbReference>
<keyword evidence="3" id="KW-1185">Reference proteome</keyword>
<dbReference type="InterPro" id="IPR027417">
    <property type="entry name" value="P-loop_NTPase"/>
</dbReference>
<evidence type="ECO:0000313" key="2">
    <source>
        <dbReference type="EMBL" id="MET3659626.1"/>
    </source>
</evidence>
<protein>
    <submittedName>
        <fullName evidence="2">DNA replication protein DnaC</fullName>
    </submittedName>
</protein>